<name>A0ABP0FJC2_CLALP</name>
<feature type="compositionally biased region" description="Polar residues" evidence="1">
    <location>
        <begin position="69"/>
        <end position="82"/>
    </location>
</feature>
<organism evidence="2 3">
    <name type="scientific">Clavelina lepadiformis</name>
    <name type="common">Light-bulb sea squirt</name>
    <name type="synonym">Ascidia lepadiformis</name>
    <dbReference type="NCBI Taxonomy" id="159417"/>
    <lineage>
        <taxon>Eukaryota</taxon>
        <taxon>Metazoa</taxon>
        <taxon>Chordata</taxon>
        <taxon>Tunicata</taxon>
        <taxon>Ascidiacea</taxon>
        <taxon>Aplousobranchia</taxon>
        <taxon>Clavelinidae</taxon>
        <taxon>Clavelina</taxon>
    </lineage>
</organism>
<comment type="caution">
    <text evidence="2">The sequence shown here is derived from an EMBL/GenBank/DDBJ whole genome shotgun (WGS) entry which is preliminary data.</text>
</comment>
<gene>
    <name evidence="2" type="ORF">CVLEPA_LOCUS10026</name>
</gene>
<evidence type="ECO:0000256" key="1">
    <source>
        <dbReference type="SAM" id="MobiDB-lite"/>
    </source>
</evidence>
<evidence type="ECO:0000313" key="3">
    <source>
        <dbReference type="Proteomes" id="UP001642483"/>
    </source>
</evidence>
<feature type="region of interest" description="Disordered" evidence="1">
    <location>
        <begin position="66"/>
        <end position="94"/>
    </location>
</feature>
<dbReference type="Proteomes" id="UP001642483">
    <property type="component" value="Unassembled WGS sequence"/>
</dbReference>
<sequence>MIKLPSLEKLKDGKTSFSKSSWFGRHPWLIPERDVIPGPVQMLEYPSMRDAEMKLMNDFANEYGRFNGHHSSATRSNFQATDAQHLPRNRKQTT</sequence>
<accession>A0ABP0FJC2</accession>
<proteinExistence type="predicted"/>
<evidence type="ECO:0000313" key="2">
    <source>
        <dbReference type="EMBL" id="CAK8679775.1"/>
    </source>
</evidence>
<protein>
    <submittedName>
        <fullName evidence="2">Uncharacterized protein</fullName>
    </submittedName>
</protein>
<reference evidence="2 3" key="1">
    <citation type="submission" date="2024-02" db="EMBL/GenBank/DDBJ databases">
        <authorList>
            <person name="Daric V."/>
            <person name="Darras S."/>
        </authorList>
    </citation>
    <scope>NUCLEOTIDE SEQUENCE [LARGE SCALE GENOMIC DNA]</scope>
</reference>
<dbReference type="EMBL" id="CAWYQH010000068">
    <property type="protein sequence ID" value="CAK8679775.1"/>
    <property type="molecule type" value="Genomic_DNA"/>
</dbReference>
<keyword evidence="3" id="KW-1185">Reference proteome</keyword>